<feature type="transmembrane region" description="Helical" evidence="1">
    <location>
        <begin position="74"/>
        <end position="95"/>
    </location>
</feature>
<gene>
    <name evidence="2" type="ORF">FHR32_000962</name>
</gene>
<keyword evidence="1" id="KW-1133">Transmembrane helix</keyword>
<dbReference type="Proteomes" id="UP000534286">
    <property type="component" value="Unassembled WGS sequence"/>
</dbReference>
<sequence length="107" mass="11673">MSLTWSNMIGATAASLYAAQGGYMVMTGRFPRLHAIEFRPGRDEPRRCGWGMLLVAAFLFIALAWVVVDSWPSGLSLALIVSSFGCLVAGIWLMVPRKRPRKSSSPG</sequence>
<organism evidence="2 3">
    <name type="scientific">Streptosporangium album</name>
    <dbReference type="NCBI Taxonomy" id="47479"/>
    <lineage>
        <taxon>Bacteria</taxon>
        <taxon>Bacillati</taxon>
        <taxon>Actinomycetota</taxon>
        <taxon>Actinomycetes</taxon>
        <taxon>Streptosporangiales</taxon>
        <taxon>Streptosporangiaceae</taxon>
        <taxon>Streptosporangium</taxon>
    </lineage>
</organism>
<dbReference type="EMBL" id="JACHJU010000001">
    <property type="protein sequence ID" value="MBB4936657.1"/>
    <property type="molecule type" value="Genomic_DNA"/>
</dbReference>
<evidence type="ECO:0000256" key="1">
    <source>
        <dbReference type="SAM" id="Phobius"/>
    </source>
</evidence>
<dbReference type="RefSeq" id="WP_184753170.1">
    <property type="nucleotide sequence ID" value="NZ_BAABEK010000308.1"/>
</dbReference>
<accession>A0A7W7W6V5</accession>
<comment type="caution">
    <text evidence="2">The sequence shown here is derived from an EMBL/GenBank/DDBJ whole genome shotgun (WGS) entry which is preliminary data.</text>
</comment>
<keyword evidence="1" id="KW-0472">Membrane</keyword>
<proteinExistence type="predicted"/>
<protein>
    <submittedName>
        <fullName evidence="2">Uncharacterized protein</fullName>
    </submittedName>
</protein>
<reference evidence="2 3" key="1">
    <citation type="submission" date="2020-08" db="EMBL/GenBank/DDBJ databases">
        <title>Sequencing the genomes of 1000 actinobacteria strains.</title>
        <authorList>
            <person name="Klenk H.-P."/>
        </authorList>
    </citation>
    <scope>NUCLEOTIDE SEQUENCE [LARGE SCALE GENOMIC DNA]</scope>
    <source>
        <strain evidence="2 3">DSM 43023</strain>
    </source>
</reference>
<keyword evidence="3" id="KW-1185">Reference proteome</keyword>
<name>A0A7W7W6V5_9ACTN</name>
<feature type="transmembrane region" description="Helical" evidence="1">
    <location>
        <begin position="47"/>
        <end position="68"/>
    </location>
</feature>
<dbReference type="AlphaFoldDB" id="A0A7W7W6V5"/>
<keyword evidence="1" id="KW-0812">Transmembrane</keyword>
<evidence type="ECO:0000313" key="2">
    <source>
        <dbReference type="EMBL" id="MBB4936657.1"/>
    </source>
</evidence>
<evidence type="ECO:0000313" key="3">
    <source>
        <dbReference type="Proteomes" id="UP000534286"/>
    </source>
</evidence>